<evidence type="ECO:0000313" key="1">
    <source>
        <dbReference type="EMBL" id="CAF4718079.1"/>
    </source>
</evidence>
<dbReference type="AlphaFoldDB" id="A0A8S3AB73"/>
<gene>
    <name evidence="1" type="ORF">GIL414_LOCUS43738</name>
</gene>
<reference evidence="1" key="1">
    <citation type="submission" date="2021-02" db="EMBL/GenBank/DDBJ databases">
        <authorList>
            <person name="Nowell W R."/>
        </authorList>
    </citation>
    <scope>NUCLEOTIDE SEQUENCE</scope>
</reference>
<sequence>MNQLELGFFDNLVRVQLDGKTIGRITTWA</sequence>
<feature type="non-terminal residue" evidence="1">
    <location>
        <position position="29"/>
    </location>
</feature>
<evidence type="ECO:0000313" key="2">
    <source>
        <dbReference type="Proteomes" id="UP000681720"/>
    </source>
</evidence>
<dbReference type="Proteomes" id="UP000681720">
    <property type="component" value="Unassembled WGS sequence"/>
</dbReference>
<comment type="caution">
    <text evidence="1">The sequence shown here is derived from an EMBL/GenBank/DDBJ whole genome shotgun (WGS) entry which is preliminary data.</text>
</comment>
<proteinExistence type="predicted"/>
<organism evidence="1 2">
    <name type="scientific">Rotaria magnacalcarata</name>
    <dbReference type="NCBI Taxonomy" id="392030"/>
    <lineage>
        <taxon>Eukaryota</taxon>
        <taxon>Metazoa</taxon>
        <taxon>Spiralia</taxon>
        <taxon>Gnathifera</taxon>
        <taxon>Rotifera</taxon>
        <taxon>Eurotatoria</taxon>
        <taxon>Bdelloidea</taxon>
        <taxon>Philodinida</taxon>
        <taxon>Philodinidae</taxon>
        <taxon>Rotaria</taxon>
    </lineage>
</organism>
<name>A0A8S3AB73_9BILA</name>
<dbReference type="EMBL" id="CAJOBJ010130294">
    <property type="protein sequence ID" value="CAF4718079.1"/>
    <property type="molecule type" value="Genomic_DNA"/>
</dbReference>
<accession>A0A8S3AB73</accession>
<protein>
    <submittedName>
        <fullName evidence="1">Uncharacterized protein</fullName>
    </submittedName>
</protein>